<evidence type="ECO:0000259" key="6">
    <source>
        <dbReference type="PROSITE" id="PS50977"/>
    </source>
</evidence>
<evidence type="ECO:0000256" key="1">
    <source>
        <dbReference type="ARBA" id="ARBA00023015"/>
    </source>
</evidence>
<evidence type="ECO:0000313" key="7">
    <source>
        <dbReference type="EMBL" id="AWW41540.1"/>
    </source>
</evidence>
<dbReference type="PRINTS" id="PR00455">
    <property type="entry name" value="HTHTETR"/>
</dbReference>
<dbReference type="InterPro" id="IPR009057">
    <property type="entry name" value="Homeodomain-like_sf"/>
</dbReference>
<dbReference type="InterPro" id="IPR050109">
    <property type="entry name" value="HTH-type_TetR-like_transc_reg"/>
</dbReference>
<feature type="region of interest" description="Disordered" evidence="5">
    <location>
        <begin position="1"/>
        <end position="21"/>
    </location>
</feature>
<dbReference type="AlphaFoldDB" id="A0A2Z4J961"/>
<dbReference type="SUPFAM" id="SSF46689">
    <property type="entry name" value="Homeodomain-like"/>
    <property type="match status" value="1"/>
</dbReference>
<reference evidence="7 8" key="1">
    <citation type="journal article" date="2019" name="Int. J. Syst. Evol. Microbiol.">
        <title>Streptomyces cadmiisoli sp. nov., a novel actinomycete isolated from cadmium-contaminated soil.</title>
        <authorList>
            <person name="Li K."/>
            <person name="Tang X."/>
            <person name="Zhao J."/>
            <person name="Guo Y."/>
            <person name="Tang Y."/>
            <person name="Gao J."/>
        </authorList>
    </citation>
    <scope>NUCLEOTIDE SEQUENCE [LARGE SCALE GENOMIC DNA]</scope>
    <source>
        <strain evidence="7 8">ZFG47</strain>
    </source>
</reference>
<keyword evidence="1" id="KW-0805">Transcription regulation</keyword>
<organism evidence="7 8">
    <name type="scientific">Streptomyces cadmiisoli</name>
    <dbReference type="NCBI Taxonomy" id="2184053"/>
    <lineage>
        <taxon>Bacteria</taxon>
        <taxon>Bacillati</taxon>
        <taxon>Actinomycetota</taxon>
        <taxon>Actinomycetes</taxon>
        <taxon>Kitasatosporales</taxon>
        <taxon>Streptomycetaceae</taxon>
        <taxon>Streptomyces</taxon>
        <taxon>Streptomyces aurantiacus group</taxon>
    </lineage>
</organism>
<accession>A0A2Z4J961</accession>
<keyword evidence="3" id="KW-0804">Transcription</keyword>
<evidence type="ECO:0000256" key="4">
    <source>
        <dbReference type="PROSITE-ProRule" id="PRU00335"/>
    </source>
</evidence>
<dbReference type="PROSITE" id="PS50977">
    <property type="entry name" value="HTH_TETR_2"/>
    <property type="match status" value="1"/>
</dbReference>
<feature type="DNA-binding region" description="H-T-H motif" evidence="4">
    <location>
        <begin position="41"/>
        <end position="60"/>
    </location>
</feature>
<dbReference type="Proteomes" id="UP000249616">
    <property type="component" value="Chromosome"/>
</dbReference>
<feature type="region of interest" description="Disordered" evidence="5">
    <location>
        <begin position="199"/>
        <end position="223"/>
    </location>
</feature>
<sequence>MQVSEPTKNSGRPLRRDARRNRDAITKAAADSFARQGIDAPLDGIAKAAGVAIGTLYSHFPSRADLVEVVFAEKLDAWLAAAEQAAAADDPWEGFAGYLEAICELQADDRGLSDIASMQTSLADRIDTHLTQTRDLARVIVQRAQEQGSLRADVSPDDMVFVIWAHNRITAATRNVAPDAWRRHLALMLDAFRAERSHPLPVPPMTSDQVRRAMTRPGEGEAG</sequence>
<gene>
    <name evidence="7" type="ORF">DN051_36770</name>
</gene>
<dbReference type="InterPro" id="IPR036271">
    <property type="entry name" value="Tet_transcr_reg_TetR-rel_C_sf"/>
</dbReference>
<dbReference type="GO" id="GO:0003700">
    <property type="term" value="F:DNA-binding transcription factor activity"/>
    <property type="evidence" value="ECO:0007669"/>
    <property type="project" value="TreeGrafter"/>
</dbReference>
<dbReference type="EMBL" id="CP030073">
    <property type="protein sequence ID" value="AWW41540.1"/>
    <property type="molecule type" value="Genomic_DNA"/>
</dbReference>
<name>A0A2Z4J961_9ACTN</name>
<evidence type="ECO:0000256" key="5">
    <source>
        <dbReference type="SAM" id="MobiDB-lite"/>
    </source>
</evidence>
<dbReference type="InterPro" id="IPR049445">
    <property type="entry name" value="TetR_SbtR-like_C"/>
</dbReference>
<dbReference type="GO" id="GO:0000976">
    <property type="term" value="F:transcription cis-regulatory region binding"/>
    <property type="evidence" value="ECO:0007669"/>
    <property type="project" value="TreeGrafter"/>
</dbReference>
<dbReference type="PANTHER" id="PTHR30055:SF234">
    <property type="entry name" value="HTH-TYPE TRANSCRIPTIONAL REGULATOR BETI"/>
    <property type="match status" value="1"/>
</dbReference>
<protein>
    <submittedName>
        <fullName evidence="7">TetR/AcrR family transcriptional regulator</fullName>
    </submittedName>
</protein>
<dbReference type="InterPro" id="IPR001647">
    <property type="entry name" value="HTH_TetR"/>
</dbReference>
<proteinExistence type="predicted"/>
<keyword evidence="8" id="KW-1185">Reference proteome</keyword>
<dbReference type="Pfam" id="PF00440">
    <property type="entry name" value="TetR_N"/>
    <property type="match status" value="1"/>
</dbReference>
<dbReference type="SUPFAM" id="SSF48498">
    <property type="entry name" value="Tetracyclin repressor-like, C-terminal domain"/>
    <property type="match status" value="1"/>
</dbReference>
<dbReference type="PANTHER" id="PTHR30055">
    <property type="entry name" value="HTH-TYPE TRANSCRIPTIONAL REGULATOR RUTR"/>
    <property type="match status" value="1"/>
</dbReference>
<dbReference type="Pfam" id="PF21597">
    <property type="entry name" value="TetR_C_43"/>
    <property type="match status" value="1"/>
</dbReference>
<dbReference type="RefSeq" id="WP_053755911.1">
    <property type="nucleotide sequence ID" value="NZ_CP030073.1"/>
</dbReference>
<evidence type="ECO:0000256" key="2">
    <source>
        <dbReference type="ARBA" id="ARBA00023125"/>
    </source>
</evidence>
<feature type="domain" description="HTH tetR-type" evidence="6">
    <location>
        <begin position="19"/>
        <end position="78"/>
    </location>
</feature>
<feature type="compositionally biased region" description="Polar residues" evidence="5">
    <location>
        <begin position="1"/>
        <end position="10"/>
    </location>
</feature>
<evidence type="ECO:0000256" key="3">
    <source>
        <dbReference type="ARBA" id="ARBA00023163"/>
    </source>
</evidence>
<evidence type="ECO:0000313" key="8">
    <source>
        <dbReference type="Proteomes" id="UP000249616"/>
    </source>
</evidence>
<keyword evidence="2 4" id="KW-0238">DNA-binding</keyword>
<dbReference type="KEGG" id="scad:DN051_36770"/>
<dbReference type="Gene3D" id="1.10.357.10">
    <property type="entry name" value="Tetracycline Repressor, domain 2"/>
    <property type="match status" value="1"/>
</dbReference>